<reference evidence="1 2" key="1">
    <citation type="journal article" date="2016" name="Nat. Commun.">
        <title>Thousands of microbial genomes shed light on interconnected biogeochemical processes in an aquifer system.</title>
        <authorList>
            <person name="Anantharaman K."/>
            <person name="Brown C.T."/>
            <person name="Hug L.A."/>
            <person name="Sharon I."/>
            <person name="Castelle C.J."/>
            <person name="Probst A.J."/>
            <person name="Thomas B.C."/>
            <person name="Singh A."/>
            <person name="Wilkins M.J."/>
            <person name="Karaoz U."/>
            <person name="Brodie E.L."/>
            <person name="Williams K.H."/>
            <person name="Hubbard S.S."/>
            <person name="Banfield J.F."/>
        </authorList>
    </citation>
    <scope>NUCLEOTIDE SEQUENCE [LARGE SCALE GENOMIC DNA]</scope>
</reference>
<evidence type="ECO:0000313" key="1">
    <source>
        <dbReference type="EMBL" id="OGC13381.1"/>
    </source>
</evidence>
<accession>A0A1F4RYZ3</accession>
<protein>
    <submittedName>
        <fullName evidence="1">Uncharacterized protein</fullName>
    </submittedName>
</protein>
<sequence length="105" mass="12011">MKSQLEKLEDELKKVWKKYSGSNPIKGAHTEIEINPRVFIGDELNAQIAEVLASVYLSKTTIEDVEEGNVEIRDEAIVLKDKKTKKPIAIIRSQRAIRAMKDRFD</sequence>
<dbReference type="EMBL" id="MEUA01000057">
    <property type="protein sequence ID" value="OGC13381.1"/>
    <property type="molecule type" value="Genomic_DNA"/>
</dbReference>
<comment type="caution">
    <text evidence="1">The sequence shown here is derived from an EMBL/GenBank/DDBJ whole genome shotgun (WGS) entry which is preliminary data.</text>
</comment>
<dbReference type="AlphaFoldDB" id="A0A1F4RYZ3"/>
<proteinExistence type="predicted"/>
<evidence type="ECO:0000313" key="2">
    <source>
        <dbReference type="Proteomes" id="UP000177905"/>
    </source>
</evidence>
<gene>
    <name evidence="1" type="ORF">A2290_02635</name>
</gene>
<organism evidence="1 2">
    <name type="scientific">candidate division WOR-1 bacterium RIFOXYB2_FULL_36_35</name>
    <dbReference type="NCBI Taxonomy" id="1802578"/>
    <lineage>
        <taxon>Bacteria</taxon>
        <taxon>Bacillati</taxon>
        <taxon>Saganbacteria</taxon>
    </lineage>
</organism>
<name>A0A1F4RYZ3_UNCSA</name>
<dbReference type="Proteomes" id="UP000177905">
    <property type="component" value="Unassembled WGS sequence"/>
</dbReference>